<accession>A0A8H7S4W9</accession>
<comment type="caution">
    <text evidence="6">The sequence shown here is derived from an EMBL/GenBank/DDBJ whole genome shotgun (WGS) entry which is preliminary data.</text>
</comment>
<feature type="compositionally biased region" description="Basic residues" evidence="4">
    <location>
        <begin position="359"/>
        <end position="368"/>
    </location>
</feature>
<dbReference type="AlphaFoldDB" id="A0A8H7S4W9"/>
<dbReference type="PANTHER" id="PTHR15818:SF2">
    <property type="entry name" value="G-PATCH DOMAIN AND KOW MOTIFS-CONTAINING PROTEIN"/>
    <property type="match status" value="1"/>
</dbReference>
<dbReference type="OrthoDB" id="5577072at2759"/>
<dbReference type="InterPro" id="IPR026822">
    <property type="entry name" value="Spp2/MOS2_G-patch"/>
</dbReference>
<keyword evidence="7" id="KW-1185">Reference proteome</keyword>
<evidence type="ECO:0000313" key="6">
    <source>
        <dbReference type="EMBL" id="KAG2221596.1"/>
    </source>
</evidence>
<feature type="compositionally biased region" description="Basic and acidic residues" evidence="4">
    <location>
        <begin position="333"/>
        <end position="358"/>
    </location>
</feature>
<feature type="compositionally biased region" description="Basic and acidic residues" evidence="4">
    <location>
        <begin position="110"/>
        <end position="133"/>
    </location>
</feature>
<evidence type="ECO:0000259" key="5">
    <source>
        <dbReference type="PROSITE" id="PS50174"/>
    </source>
</evidence>
<reference evidence="6 7" key="1">
    <citation type="submission" date="2020-12" db="EMBL/GenBank/DDBJ databases">
        <title>Metabolic potential, ecology and presence of endohyphal bacteria is reflected in genomic diversity of Mucoromycotina.</title>
        <authorList>
            <person name="Muszewska A."/>
            <person name="Okrasinska A."/>
            <person name="Steczkiewicz K."/>
            <person name="Drgas O."/>
            <person name="Orlowska M."/>
            <person name="Perlinska-Lenart U."/>
            <person name="Aleksandrzak-Piekarczyk T."/>
            <person name="Szatraj K."/>
            <person name="Zielenkiewicz U."/>
            <person name="Pilsyk S."/>
            <person name="Malc E."/>
            <person name="Mieczkowski P."/>
            <person name="Kruszewska J.S."/>
            <person name="Biernat P."/>
            <person name="Pawlowska J."/>
        </authorList>
    </citation>
    <scope>NUCLEOTIDE SEQUENCE [LARGE SCALE GENOMIC DNA]</scope>
    <source>
        <strain evidence="6 7">CBS 142.35</strain>
    </source>
</reference>
<feature type="compositionally biased region" description="Basic and acidic residues" evidence="4">
    <location>
        <begin position="273"/>
        <end position="282"/>
    </location>
</feature>
<dbReference type="GO" id="GO:0003676">
    <property type="term" value="F:nucleic acid binding"/>
    <property type="evidence" value="ECO:0007669"/>
    <property type="project" value="InterPro"/>
</dbReference>
<protein>
    <recommendedName>
        <fullName evidence="5">G-patch domain-containing protein</fullName>
    </recommendedName>
</protein>
<feature type="region of interest" description="Disordered" evidence="4">
    <location>
        <begin position="227"/>
        <end position="378"/>
    </location>
</feature>
<comment type="subcellular location">
    <subcellularLocation>
        <location evidence="1">Nucleus</location>
    </subcellularLocation>
</comment>
<dbReference type="GO" id="GO:0005681">
    <property type="term" value="C:spliceosomal complex"/>
    <property type="evidence" value="ECO:0007669"/>
    <property type="project" value="TreeGrafter"/>
</dbReference>
<comment type="similarity">
    <text evidence="2">Belongs to the SPP2 family.</text>
</comment>
<evidence type="ECO:0000256" key="3">
    <source>
        <dbReference type="ARBA" id="ARBA00023242"/>
    </source>
</evidence>
<dbReference type="InterPro" id="IPR045166">
    <property type="entry name" value="Spp2-like"/>
</dbReference>
<organism evidence="6 7">
    <name type="scientific">Circinella minor</name>
    <dbReference type="NCBI Taxonomy" id="1195481"/>
    <lineage>
        <taxon>Eukaryota</taxon>
        <taxon>Fungi</taxon>
        <taxon>Fungi incertae sedis</taxon>
        <taxon>Mucoromycota</taxon>
        <taxon>Mucoromycotina</taxon>
        <taxon>Mucoromycetes</taxon>
        <taxon>Mucorales</taxon>
        <taxon>Lichtheimiaceae</taxon>
        <taxon>Circinella</taxon>
    </lineage>
</organism>
<feature type="region of interest" description="Disordered" evidence="4">
    <location>
        <begin position="1"/>
        <end position="34"/>
    </location>
</feature>
<evidence type="ECO:0000256" key="2">
    <source>
        <dbReference type="ARBA" id="ARBA00008576"/>
    </source>
</evidence>
<dbReference type="EMBL" id="JAEPRB010000104">
    <property type="protein sequence ID" value="KAG2221596.1"/>
    <property type="molecule type" value="Genomic_DNA"/>
</dbReference>
<keyword evidence="3" id="KW-0539">Nucleus</keyword>
<feature type="compositionally biased region" description="Low complexity" evidence="4">
    <location>
        <begin position="298"/>
        <end position="313"/>
    </location>
</feature>
<feature type="region of interest" description="Disordered" evidence="4">
    <location>
        <begin position="165"/>
        <end position="187"/>
    </location>
</feature>
<sequence length="378" mass="43309">MSTKLPFQKKGGPRQRFSGAKRFGFGDDEDHEEEDQISMVTGFDDNKVQELTPKQEEKPLTIAPLPNVDWRAKKKQLYIPSGQHAPEMEKDQKPEILDQSTQSFGLQVMKKNDGEAGESSRESTAEIHMETEHLTVSGDHTTEEKETPKTLEELALEAVIKDARKAVDGENGNDQPANQVVIPMADETEAFREDVRARPEDATMEDYERVPVDQFGAALLRGLGWKEGEGIGRNRKNAPTPKAFEPVKRQALLGLGAKPEQVNNEKKKRNRRSGYEYKETSLFKKVAKRKKMEEQLDSDGGSSDYASSNSANNSRKEHRSNSDSSSRRRSRSRDRQDRRDRDRYYSSSNRDRSRDRSRSRERRRRRKAIHQEEAEDEN</sequence>
<evidence type="ECO:0000256" key="4">
    <source>
        <dbReference type="SAM" id="MobiDB-lite"/>
    </source>
</evidence>
<gene>
    <name evidence="6" type="ORF">INT45_005170</name>
</gene>
<name>A0A8H7S4W9_9FUNG</name>
<evidence type="ECO:0000313" key="7">
    <source>
        <dbReference type="Proteomes" id="UP000646827"/>
    </source>
</evidence>
<dbReference type="Proteomes" id="UP000646827">
    <property type="component" value="Unassembled WGS sequence"/>
</dbReference>
<dbReference type="PROSITE" id="PS50174">
    <property type="entry name" value="G_PATCH"/>
    <property type="match status" value="1"/>
</dbReference>
<evidence type="ECO:0000256" key="1">
    <source>
        <dbReference type="ARBA" id="ARBA00004123"/>
    </source>
</evidence>
<feature type="domain" description="G-patch" evidence="5">
    <location>
        <begin position="212"/>
        <end position="260"/>
    </location>
</feature>
<feature type="region of interest" description="Disordered" evidence="4">
    <location>
        <begin position="109"/>
        <end position="148"/>
    </location>
</feature>
<dbReference type="InterPro" id="IPR000467">
    <property type="entry name" value="G_patch_dom"/>
</dbReference>
<proteinExistence type="inferred from homology"/>
<dbReference type="Pfam" id="PF12656">
    <property type="entry name" value="G-patch_2"/>
    <property type="match status" value="1"/>
</dbReference>
<dbReference type="GO" id="GO:0000398">
    <property type="term" value="P:mRNA splicing, via spliceosome"/>
    <property type="evidence" value="ECO:0007669"/>
    <property type="project" value="InterPro"/>
</dbReference>
<dbReference type="PANTHER" id="PTHR15818">
    <property type="entry name" value="G PATCH AND KOW-CONTAINING"/>
    <property type="match status" value="1"/>
</dbReference>